<evidence type="ECO:0000313" key="2">
    <source>
        <dbReference type="Proteomes" id="UP000198211"/>
    </source>
</evidence>
<reference evidence="2" key="1">
    <citation type="submission" date="2017-03" db="EMBL/GenBank/DDBJ databases">
        <title>Phytopthora megakarya and P. palmivora, two closely related causual agents of cacao black pod achieved similar genome size and gene model numbers by different mechanisms.</title>
        <authorList>
            <person name="Ali S."/>
            <person name="Shao J."/>
            <person name="Larry D.J."/>
            <person name="Kronmiller B."/>
            <person name="Shen D."/>
            <person name="Strem M.D."/>
            <person name="Melnick R.L."/>
            <person name="Guiltinan M.J."/>
            <person name="Tyler B.M."/>
            <person name="Meinhardt L.W."/>
            <person name="Bailey B.A."/>
        </authorList>
    </citation>
    <scope>NUCLEOTIDE SEQUENCE [LARGE SCALE GENOMIC DNA]</scope>
    <source>
        <strain evidence="2">zdho120</strain>
    </source>
</reference>
<keyword evidence="2" id="KW-1185">Reference proteome</keyword>
<organism evidence="1 2">
    <name type="scientific">Phytophthora megakarya</name>
    <dbReference type="NCBI Taxonomy" id="4795"/>
    <lineage>
        <taxon>Eukaryota</taxon>
        <taxon>Sar</taxon>
        <taxon>Stramenopiles</taxon>
        <taxon>Oomycota</taxon>
        <taxon>Peronosporomycetes</taxon>
        <taxon>Peronosporales</taxon>
        <taxon>Peronosporaceae</taxon>
        <taxon>Phytophthora</taxon>
    </lineage>
</organism>
<dbReference type="EMBL" id="NBNE01001738">
    <property type="protein sequence ID" value="OWZ12832.1"/>
    <property type="molecule type" value="Genomic_DNA"/>
</dbReference>
<name>A0A225W5I6_9STRA</name>
<evidence type="ECO:0000313" key="1">
    <source>
        <dbReference type="EMBL" id="OWZ12832.1"/>
    </source>
</evidence>
<protein>
    <submittedName>
        <fullName evidence="1">Uncharacterized protein</fullName>
    </submittedName>
</protein>
<sequence>MFLRDNTEVFTEKGFHICSRLVVAILEKIALYPFHRKLLLNSIISLTCQRHLTLFRGYDAITQDELSVALRDNELRQQGRLAV</sequence>
<gene>
    <name evidence="1" type="ORF">PHMEG_00013941</name>
</gene>
<dbReference type="AlphaFoldDB" id="A0A225W5I6"/>
<dbReference type="Proteomes" id="UP000198211">
    <property type="component" value="Unassembled WGS sequence"/>
</dbReference>
<accession>A0A225W5I6</accession>
<comment type="caution">
    <text evidence="1">The sequence shown here is derived from an EMBL/GenBank/DDBJ whole genome shotgun (WGS) entry which is preliminary data.</text>
</comment>
<proteinExistence type="predicted"/>